<feature type="transmembrane region" description="Helical" evidence="6">
    <location>
        <begin position="817"/>
        <end position="836"/>
    </location>
</feature>
<feature type="transmembrane region" description="Helical" evidence="6">
    <location>
        <begin position="499"/>
        <end position="517"/>
    </location>
</feature>
<accession>A0A060SFG3</accession>
<evidence type="ECO:0000256" key="5">
    <source>
        <dbReference type="SAM" id="MobiDB-lite"/>
    </source>
</evidence>
<feature type="region of interest" description="Disordered" evidence="5">
    <location>
        <begin position="907"/>
        <end position="932"/>
    </location>
</feature>
<evidence type="ECO:0000259" key="7">
    <source>
        <dbReference type="PROSITE" id="PS50850"/>
    </source>
</evidence>
<evidence type="ECO:0000256" key="2">
    <source>
        <dbReference type="ARBA" id="ARBA00022692"/>
    </source>
</evidence>
<feature type="transmembrane region" description="Helical" evidence="6">
    <location>
        <begin position="147"/>
        <end position="174"/>
    </location>
</feature>
<dbReference type="Pfam" id="PF07690">
    <property type="entry name" value="MFS_1"/>
    <property type="match status" value="2"/>
</dbReference>
<dbReference type="PANTHER" id="PTHR23507">
    <property type="entry name" value="ZGC:174356"/>
    <property type="match status" value="1"/>
</dbReference>
<keyword evidence="4 6" id="KW-0472">Membrane</keyword>
<dbReference type="InterPro" id="IPR036259">
    <property type="entry name" value="MFS_trans_sf"/>
</dbReference>
<organism evidence="8 9">
    <name type="scientific">Pycnoporus cinnabarinus</name>
    <name type="common">Cinnabar-red polypore</name>
    <name type="synonym">Trametes cinnabarina</name>
    <dbReference type="NCBI Taxonomy" id="5643"/>
    <lineage>
        <taxon>Eukaryota</taxon>
        <taxon>Fungi</taxon>
        <taxon>Dikarya</taxon>
        <taxon>Basidiomycota</taxon>
        <taxon>Agaricomycotina</taxon>
        <taxon>Agaricomycetes</taxon>
        <taxon>Polyporales</taxon>
        <taxon>Polyporaceae</taxon>
        <taxon>Trametes</taxon>
    </lineage>
</organism>
<keyword evidence="2 6" id="KW-0812">Transmembrane</keyword>
<keyword evidence="3 6" id="KW-1133">Transmembrane helix</keyword>
<feature type="transmembrane region" description="Helical" evidence="6">
    <location>
        <begin position="842"/>
        <end position="864"/>
    </location>
</feature>
<feature type="compositionally biased region" description="Low complexity" evidence="5">
    <location>
        <begin position="379"/>
        <end position="389"/>
    </location>
</feature>
<proteinExistence type="predicted"/>
<feature type="transmembrane region" description="Helical" evidence="6">
    <location>
        <begin position="636"/>
        <end position="655"/>
    </location>
</feature>
<dbReference type="PANTHER" id="PTHR23507:SF1">
    <property type="entry name" value="FI18259P1-RELATED"/>
    <property type="match status" value="1"/>
</dbReference>
<evidence type="ECO:0000256" key="1">
    <source>
        <dbReference type="ARBA" id="ARBA00004141"/>
    </source>
</evidence>
<feature type="transmembrane region" description="Helical" evidence="6">
    <location>
        <begin position="714"/>
        <end position="733"/>
    </location>
</feature>
<name>A0A060SFG3_PYCCI</name>
<comment type="subcellular location">
    <subcellularLocation>
        <location evidence="1">Membrane</location>
        <topology evidence="1">Multi-pass membrane protein</topology>
    </subcellularLocation>
</comment>
<feature type="region of interest" description="Disordered" evidence="5">
    <location>
        <begin position="528"/>
        <end position="558"/>
    </location>
</feature>
<dbReference type="Proteomes" id="UP000029665">
    <property type="component" value="Unassembled WGS sequence"/>
</dbReference>
<evidence type="ECO:0000313" key="8">
    <source>
        <dbReference type="EMBL" id="CDO72941.1"/>
    </source>
</evidence>
<feature type="compositionally biased region" description="Low complexity" evidence="5">
    <location>
        <begin position="542"/>
        <end position="555"/>
    </location>
</feature>
<dbReference type="OMA" id="ACEVHKP"/>
<feature type="transmembrane region" description="Helical" evidence="6">
    <location>
        <begin position="215"/>
        <end position="237"/>
    </location>
</feature>
<feature type="transmembrane region" description="Helical" evidence="6">
    <location>
        <begin position="186"/>
        <end position="209"/>
    </location>
</feature>
<protein>
    <recommendedName>
        <fullName evidence="7">Major facilitator superfamily (MFS) profile domain-containing protein</fullName>
    </recommendedName>
</protein>
<dbReference type="SUPFAM" id="SSF103473">
    <property type="entry name" value="MFS general substrate transporter"/>
    <property type="match status" value="2"/>
</dbReference>
<dbReference type="AlphaFoldDB" id="A0A060SFG3"/>
<dbReference type="GO" id="GO:0022857">
    <property type="term" value="F:transmembrane transporter activity"/>
    <property type="evidence" value="ECO:0007669"/>
    <property type="project" value="InterPro"/>
</dbReference>
<dbReference type="PROSITE" id="PS50850">
    <property type="entry name" value="MFS"/>
    <property type="match status" value="1"/>
</dbReference>
<dbReference type="OrthoDB" id="3026777at2759"/>
<evidence type="ECO:0000256" key="6">
    <source>
        <dbReference type="SAM" id="Phobius"/>
    </source>
</evidence>
<dbReference type="InterPro" id="IPR020846">
    <property type="entry name" value="MFS_dom"/>
</dbReference>
<dbReference type="EMBL" id="CCBP010000118">
    <property type="protein sequence ID" value="CDO72941.1"/>
    <property type="molecule type" value="Genomic_DNA"/>
</dbReference>
<feature type="transmembrane region" description="Helical" evidence="6">
    <location>
        <begin position="336"/>
        <end position="357"/>
    </location>
</feature>
<feature type="region of interest" description="Disordered" evidence="5">
    <location>
        <begin position="370"/>
        <end position="389"/>
    </location>
</feature>
<feature type="transmembrane region" description="Helical" evidence="6">
    <location>
        <begin position="745"/>
        <end position="767"/>
    </location>
</feature>
<gene>
    <name evidence="8" type="ORF">BN946_scf185002.g126</name>
</gene>
<feature type="domain" description="Major facilitator superfamily (MFS) profile" evidence="7">
    <location>
        <begin position="647"/>
        <end position="932"/>
    </location>
</feature>
<feature type="compositionally biased region" description="Basic and acidic residues" evidence="5">
    <location>
        <begin position="529"/>
        <end position="541"/>
    </location>
</feature>
<evidence type="ECO:0000313" key="9">
    <source>
        <dbReference type="Proteomes" id="UP000029665"/>
    </source>
</evidence>
<comment type="caution">
    <text evidence="8">The sequence shown here is derived from an EMBL/GenBank/DDBJ whole genome shotgun (WGS) entry which is preliminary data.</text>
</comment>
<sequence>MSAAAEPLVTTERARERRIPFGMAYRTVVWVGKRILVLSATAAISTSGIVAPRIEIYTRTICQVYGLDAASNECLTDRTVQAAVARLITVLTTTSGLLATLTTAWWGSLSDRYGRIWVLGFNVTGLMASDMSFLAVAHFWNKLPGTYWWYVVGPAVEGMVGGISVASVIMHAYISDCSGPGERSRAFSQLMGLLFFGMSVGPLIGGFILRGTHHLFPIFYVTTTIDALVSLSVWFIIPESLSPERRAAAQSQGAELSESRIWGRLRQWGSAFDVISPLSVLLPQKVETPGKGREFDWNLTILGAAYGFGTLVQASVYQQVQYASFTYGWTSETINYWMGGVNVSKAVYLTLIFPGIVKLITFLRSRPAQPPASPDESEPLLLPSSEPEQPAVVPAPKKLLRAASLDLLLARAAVVTDMLFYALTPTAASGALFAAYSMCISLGASFGPVMQSLALDLYGQRGGADTGRLLGALTVVSALSSHIVGPMLFGVTYMKTVGTVPWAIYLLCCASLLRQSVRSHRHCAMSRPASRDVSRLRHDAPSRSTSRPRGSRNTTASSIPLLLQGPEDLIVPGGSIGEETAELLHEFVHPHHDSEQTLAEDGDAAESDLDEQEEQEYVIDHAWREKLPWWKRPSPWWFLGYVPFAAIAMTVTAAAKIELYTYLACEVHKPTVNPDHDVPSFLSNANGTYQTVFDHPDQRVCHADPVVSAAVAELNIIMTTAMGILSCMTTAWWGSVSDRYGRTRVMSLAVVGILLTDLTFIAVFYFYEQLPGGYYFLIVGPVLEGLLGGLTSMSANVHAYMSDCTPPSQRSRVFSRYLGLLFTGMAIGPTLGGLAIRLSRTFISVFYIAAGLHLVYAFLIWFVIPESLSPAEMHAARGRHAEEEREYRAAHAHGGAAVLLKRISARAGRRPRERGGTGACASSLPHTDSRSR</sequence>
<dbReference type="GO" id="GO:0016020">
    <property type="term" value="C:membrane"/>
    <property type="evidence" value="ECO:0007669"/>
    <property type="project" value="UniProtKB-SubCell"/>
</dbReference>
<evidence type="ECO:0000256" key="4">
    <source>
        <dbReference type="ARBA" id="ARBA00023136"/>
    </source>
</evidence>
<dbReference type="InterPro" id="IPR011701">
    <property type="entry name" value="MFS"/>
</dbReference>
<keyword evidence="9" id="KW-1185">Reference proteome</keyword>
<feature type="transmembrane region" description="Helical" evidence="6">
    <location>
        <begin position="118"/>
        <end position="141"/>
    </location>
</feature>
<feature type="transmembrane region" description="Helical" evidence="6">
    <location>
        <begin position="83"/>
        <end position="106"/>
    </location>
</feature>
<dbReference type="HOGENOM" id="CLU_314012_0_0_1"/>
<feature type="transmembrane region" description="Helical" evidence="6">
    <location>
        <begin position="469"/>
        <end position="493"/>
    </location>
</feature>
<reference evidence="8" key="1">
    <citation type="submission" date="2014-01" db="EMBL/GenBank/DDBJ databases">
        <title>The genome of the white-rot fungus Pycnoporus cinnabarinus: a basidiomycete model with a versatile arsenal for lignocellulosic biomass breakdown.</title>
        <authorList>
            <person name="Levasseur A."/>
            <person name="Lomascolo A."/>
            <person name="Ruiz-Duenas F.J."/>
            <person name="Uzan E."/>
            <person name="Piumi F."/>
            <person name="Kues U."/>
            <person name="Ram A.F.J."/>
            <person name="Murat C."/>
            <person name="Haon M."/>
            <person name="Benoit I."/>
            <person name="Arfi Y."/>
            <person name="Chevret D."/>
            <person name="Drula E."/>
            <person name="Kwon M.J."/>
            <person name="Gouret P."/>
            <person name="Lesage-Meessen L."/>
            <person name="Lombard V."/>
            <person name="Mariette J."/>
            <person name="Noirot C."/>
            <person name="Park J."/>
            <person name="Patyshakuliyeva A."/>
            <person name="Wieneger R.A.B."/>
            <person name="Wosten H.A.B."/>
            <person name="Martin F."/>
            <person name="Coutinho P.M."/>
            <person name="de Vries R."/>
            <person name="Martinez A.T."/>
            <person name="Klopp C."/>
            <person name="Pontarotti P."/>
            <person name="Henrissat B."/>
            <person name="Record E."/>
        </authorList>
    </citation>
    <scope>NUCLEOTIDE SEQUENCE [LARGE SCALE GENOMIC DNA]</scope>
    <source>
        <strain evidence="8">BRFM137</strain>
    </source>
</reference>
<evidence type="ECO:0000256" key="3">
    <source>
        <dbReference type="ARBA" id="ARBA00022989"/>
    </source>
</evidence>
<feature type="transmembrane region" description="Helical" evidence="6">
    <location>
        <begin position="430"/>
        <end position="449"/>
    </location>
</feature>
<dbReference type="Gene3D" id="1.20.1250.20">
    <property type="entry name" value="MFS general substrate transporter like domains"/>
    <property type="match status" value="2"/>
</dbReference>